<dbReference type="SUPFAM" id="SSF103247">
    <property type="entry name" value="TT1751-like"/>
    <property type="match status" value="1"/>
</dbReference>
<dbReference type="CDD" id="cd14797">
    <property type="entry name" value="DUF302"/>
    <property type="match status" value="1"/>
</dbReference>
<feature type="chain" id="PRO_5007439216" description="DUF302 domain-containing protein" evidence="1">
    <location>
        <begin position="21"/>
        <end position="158"/>
    </location>
</feature>
<name>A0A0V7ZVL9_9CYAN</name>
<dbReference type="Proteomes" id="UP000053372">
    <property type="component" value="Unassembled WGS sequence"/>
</dbReference>
<organism evidence="4 5">
    <name type="scientific">Mastigocoleus testarum BC008</name>
    <dbReference type="NCBI Taxonomy" id="371196"/>
    <lineage>
        <taxon>Bacteria</taxon>
        <taxon>Bacillati</taxon>
        <taxon>Cyanobacteriota</taxon>
        <taxon>Cyanophyceae</taxon>
        <taxon>Nostocales</taxon>
        <taxon>Hapalosiphonaceae</taxon>
        <taxon>Mastigocoleus</taxon>
    </lineage>
</organism>
<reference evidence="4 5" key="1">
    <citation type="journal article" date="2015" name="Genome Announc.">
        <title>Draft Genome of the Euendolithic (true boring) Cyanobacterium Mastigocoleus testarum strain BC008.</title>
        <authorList>
            <person name="Guida B.S."/>
            <person name="Garcia-Pichel F."/>
        </authorList>
    </citation>
    <scope>NUCLEOTIDE SEQUENCE [LARGE SCALE GENOMIC DNA]</scope>
    <source>
        <strain evidence="4 5">BC008</strain>
    </source>
</reference>
<proteinExistence type="predicted"/>
<dbReference type="EMBL" id="LMTZ01000066">
    <property type="protein sequence ID" value="KST68391.1"/>
    <property type="molecule type" value="Genomic_DNA"/>
</dbReference>
<gene>
    <name evidence="3" type="ORF">BC008_31865</name>
    <name evidence="4" type="ORF">BC008_33260</name>
</gene>
<comment type="caution">
    <text evidence="4">The sequence shown here is derived from an EMBL/GenBank/DDBJ whole genome shotgun (WGS) entry which is preliminary data.</text>
</comment>
<feature type="signal peptide" evidence="1">
    <location>
        <begin position="1"/>
        <end position="20"/>
    </location>
</feature>
<dbReference type="Gene3D" id="3.30.310.70">
    <property type="entry name" value="TT1751-like domain"/>
    <property type="match status" value="1"/>
</dbReference>
<evidence type="ECO:0000313" key="5">
    <source>
        <dbReference type="Proteomes" id="UP000053372"/>
    </source>
</evidence>
<protein>
    <recommendedName>
        <fullName evidence="2">DUF302 domain-containing protein</fullName>
    </recommendedName>
</protein>
<dbReference type="EMBL" id="LMTZ01000083">
    <property type="protein sequence ID" value="KST67984.1"/>
    <property type="molecule type" value="Genomic_DNA"/>
</dbReference>
<dbReference type="InterPro" id="IPR005180">
    <property type="entry name" value="DUF302"/>
</dbReference>
<keyword evidence="5" id="KW-1185">Reference proteome</keyword>
<sequence length="158" mass="17739">MKKLFLTILACGIFITPAYASPIISNNKKDGILRFKSIYSVPETAQRFESFAKEQGLNIVAKVDHQAGAESVKQKLRPTRLIIFGNPKAGTPLMQCNQSAAIDLPQKALIWEDEKGQVWLGYNSPKYLSFRHKFKNCGEEAVQRIENALNTLARKVTK</sequence>
<evidence type="ECO:0000259" key="2">
    <source>
        <dbReference type="Pfam" id="PF03625"/>
    </source>
</evidence>
<evidence type="ECO:0000256" key="1">
    <source>
        <dbReference type="SAM" id="SignalP"/>
    </source>
</evidence>
<dbReference type="Pfam" id="PF03625">
    <property type="entry name" value="DUF302"/>
    <property type="match status" value="1"/>
</dbReference>
<dbReference type="InterPro" id="IPR035923">
    <property type="entry name" value="TT1751-like_sf"/>
</dbReference>
<evidence type="ECO:0000313" key="4">
    <source>
        <dbReference type="EMBL" id="KST68391.1"/>
    </source>
</evidence>
<dbReference type="RefSeq" id="WP_027843307.1">
    <property type="nucleotide sequence ID" value="NZ_LMTZ01000066.1"/>
</dbReference>
<dbReference type="OrthoDB" id="9797709at2"/>
<dbReference type="PANTHER" id="PTHR38342:SF2">
    <property type="entry name" value="INNER MEMBRANE OR EXPORTED"/>
    <property type="match status" value="1"/>
</dbReference>
<evidence type="ECO:0000313" key="3">
    <source>
        <dbReference type="EMBL" id="KST67984.1"/>
    </source>
</evidence>
<feature type="domain" description="DUF302" evidence="2">
    <location>
        <begin position="63"/>
        <end position="125"/>
    </location>
</feature>
<dbReference type="AlphaFoldDB" id="A0A0V7ZVL9"/>
<accession>A0A0V7ZVL9</accession>
<keyword evidence="1" id="KW-0732">Signal</keyword>
<dbReference type="PANTHER" id="PTHR38342">
    <property type="entry name" value="SLR5037 PROTEIN"/>
    <property type="match status" value="1"/>
</dbReference>